<proteinExistence type="predicted"/>
<evidence type="ECO:0000313" key="1">
    <source>
        <dbReference type="EMBL" id="CAH8358806.1"/>
    </source>
</evidence>
<dbReference type="Proteomes" id="UP001642260">
    <property type="component" value="Unassembled WGS sequence"/>
</dbReference>
<accession>A0ABC8KI62</accession>
<reference evidence="1 2" key="1">
    <citation type="submission" date="2022-03" db="EMBL/GenBank/DDBJ databases">
        <authorList>
            <person name="Macdonald S."/>
            <person name="Ahmed S."/>
            <person name="Newling K."/>
        </authorList>
    </citation>
    <scope>NUCLEOTIDE SEQUENCE [LARGE SCALE GENOMIC DNA]</scope>
</reference>
<protein>
    <submittedName>
        <fullName evidence="1">Uncharacterized protein</fullName>
    </submittedName>
</protein>
<comment type="caution">
    <text evidence="1">The sequence shown here is derived from an EMBL/GenBank/DDBJ whole genome shotgun (WGS) entry which is preliminary data.</text>
</comment>
<name>A0ABC8KI62_ERUVS</name>
<keyword evidence="2" id="KW-1185">Reference proteome</keyword>
<evidence type="ECO:0000313" key="2">
    <source>
        <dbReference type="Proteomes" id="UP001642260"/>
    </source>
</evidence>
<dbReference type="EMBL" id="CAKOAT010253821">
    <property type="protein sequence ID" value="CAH8358806.1"/>
    <property type="molecule type" value="Genomic_DNA"/>
</dbReference>
<organism evidence="1 2">
    <name type="scientific">Eruca vesicaria subsp. sativa</name>
    <name type="common">Garden rocket</name>
    <name type="synonym">Eruca sativa</name>
    <dbReference type="NCBI Taxonomy" id="29727"/>
    <lineage>
        <taxon>Eukaryota</taxon>
        <taxon>Viridiplantae</taxon>
        <taxon>Streptophyta</taxon>
        <taxon>Embryophyta</taxon>
        <taxon>Tracheophyta</taxon>
        <taxon>Spermatophyta</taxon>
        <taxon>Magnoliopsida</taxon>
        <taxon>eudicotyledons</taxon>
        <taxon>Gunneridae</taxon>
        <taxon>Pentapetalae</taxon>
        <taxon>rosids</taxon>
        <taxon>malvids</taxon>
        <taxon>Brassicales</taxon>
        <taxon>Brassicaceae</taxon>
        <taxon>Brassiceae</taxon>
        <taxon>Eruca</taxon>
    </lineage>
</organism>
<sequence length="89" mass="10473">MSDISQRPREVHLFKWVDEAVTDEITRIGCKHDDLAKNVTHLRNTYEAQTGVQETTIVNNEEVIQPTVINEDFIKTYEMLWFYGNVYSH</sequence>
<dbReference type="AlphaFoldDB" id="A0ABC8KI62"/>
<gene>
    <name evidence="1" type="ORF">ERUC_LOCUS24562</name>
</gene>